<reference evidence="2" key="1">
    <citation type="journal article" date="2019" name="Int. J. Syst. Evol. Microbiol.">
        <title>The Global Catalogue of Microorganisms (GCM) 10K type strain sequencing project: providing services to taxonomists for standard genome sequencing and annotation.</title>
        <authorList>
            <consortium name="The Broad Institute Genomics Platform"/>
            <consortium name="The Broad Institute Genome Sequencing Center for Infectious Disease"/>
            <person name="Wu L."/>
            <person name="Ma J."/>
        </authorList>
    </citation>
    <scope>NUCLEOTIDE SEQUENCE [LARGE SCALE GENOMIC DNA]</scope>
    <source>
        <strain evidence="2">KCTC 33792</strain>
    </source>
</reference>
<accession>A0ABW5SY55</accession>
<evidence type="ECO:0000313" key="2">
    <source>
        <dbReference type="Proteomes" id="UP001597520"/>
    </source>
</evidence>
<dbReference type="EMBL" id="JBHUML010000002">
    <property type="protein sequence ID" value="MFD2704695.1"/>
    <property type="molecule type" value="Genomic_DNA"/>
</dbReference>
<sequence length="101" mass="11543">MSESFTFTKTSEVFDRSKIGVGDIIEFDDTPFVNPFRRKQKTRRMAALVTEVEDTTVWISVGERNPDSGTVRIQSAFGLPVSRADEITMIYRHPDNVSRKE</sequence>
<gene>
    <name evidence="1" type="ORF">ACFSUB_04395</name>
</gene>
<name>A0ABW5SY55_9BACI</name>
<dbReference type="RefSeq" id="WP_380711972.1">
    <property type="nucleotide sequence ID" value="NZ_JBHUML010000002.1"/>
</dbReference>
<proteinExistence type="predicted"/>
<evidence type="ECO:0000313" key="1">
    <source>
        <dbReference type="EMBL" id="MFD2704695.1"/>
    </source>
</evidence>
<dbReference type="Proteomes" id="UP001597520">
    <property type="component" value="Unassembled WGS sequence"/>
</dbReference>
<organism evidence="1 2">
    <name type="scientific">Salibacterium lacus</name>
    <dbReference type="NCBI Taxonomy" id="1898109"/>
    <lineage>
        <taxon>Bacteria</taxon>
        <taxon>Bacillati</taxon>
        <taxon>Bacillota</taxon>
        <taxon>Bacilli</taxon>
        <taxon>Bacillales</taxon>
        <taxon>Bacillaceae</taxon>
    </lineage>
</organism>
<keyword evidence="2" id="KW-1185">Reference proteome</keyword>
<protein>
    <submittedName>
        <fullName evidence="1">Uncharacterized protein</fullName>
    </submittedName>
</protein>
<comment type="caution">
    <text evidence="1">The sequence shown here is derived from an EMBL/GenBank/DDBJ whole genome shotgun (WGS) entry which is preliminary data.</text>
</comment>